<dbReference type="Gene3D" id="2.60.120.260">
    <property type="entry name" value="Galactose-binding domain-like"/>
    <property type="match status" value="2"/>
</dbReference>
<dbReference type="Gene3D" id="3.20.20.80">
    <property type="entry name" value="Glycosidases"/>
    <property type="match status" value="1"/>
</dbReference>
<keyword evidence="1 3" id="KW-0378">Hydrolase</keyword>
<dbReference type="SUPFAM" id="SSF51445">
    <property type="entry name" value="(Trans)glycosidases"/>
    <property type="match status" value="1"/>
</dbReference>
<evidence type="ECO:0000313" key="9">
    <source>
        <dbReference type="Proteomes" id="UP001500542"/>
    </source>
</evidence>
<feature type="compositionally biased region" description="Low complexity" evidence="4">
    <location>
        <begin position="28"/>
        <end position="40"/>
    </location>
</feature>
<feature type="signal peptide" evidence="5">
    <location>
        <begin position="1"/>
        <end position="24"/>
    </location>
</feature>
<sequence>MRRRSLSLLSVVGLIALAAPFASSAGTAASTPYAGPAAGPVSPQPQQVTNRSDGFALPPVVGLVRGKDSDADSERVVRQVLNRAGVTEVKATDGVDPGTPTTIWLGEGPLDGLQVSGSAGLPAEGYVLAAGRDRQGRNQVVLDGVDTDGTYYAAQTLTQLVQTRHTGTDWMPGVSIRDWPTMRYRGSIEGFYGTPWSQADRLDHVDYLGAHRMNTYEYAPKDDPYHREKWREPYPADKLAQLGELVTRARQNKVDFTFALSPGLDICYTSESDFQALIAKFEALYALGGRSFNVPLDDIDYNTWHCDADRAKYGTGGAAAGRAQSELLNRVQREWVETKPDLAPLQMVPTEYYNVSESPYKKALREQLDSDVVVHWTGVGVVPQTITAAQAAAAKAVFGHNILIWDNYPVNDYAAGRLLLAPYSGREPALAADVVGIISNPMNQAAVSKIALYSFAELGWNPASYNEQASWLRALAERSDGEQRTINALKVFADLNTYDGTLHSASAPVLQAAIDTFWQTWRTGDRASAIAVLRPVVKAVAEAPATIRAGVPDPAFAAEAESWLKATELWGQAMLRGLDLLTTLDNGNGARAWTARQEIDALVTQAKAIRDSRLPHSGTYPRIGERVVDELLAEIGRVQDRWLGVVPARAASTTLGIYQDNVPARMVDGDLNTFFWSNGTPAPDSEVRVDLGESTAIGDIALLMGKAGSPSDFIQSGALEYSVDGAHWTELTRATTAEVRVTAPVGTKARYVRYRALAADDFWVVVREFSVQTLGGGKTSMTVTGTPTPATGSSYQAAVDGNVGTAYLAGNAPVAGDALVATLSAPRALAAVTVLQRTAAVGSAEVEVRVGGQWRQVGRVTRAYTELAFGSLQAEAIRLVWNGGSATPQVAELIPRWADAPPVTLAVDDTDVVRGQTTTVNVALAAPVDVTGTLSIAAPAGWGAPASQQVEVTRGFTRTVSLKLTPPADAPLTAVAIPVTFTIGSQTYTSTLTASVRPKTSTTNALLNRPATASSVEPGTSFTPDLAIDGNPTTRWASGYDDASWLQVDLGTTTRLGKVVLQWEAAFGSAYRLEVSDNGTTWTTAADITGGDGGTDTVWLDATGRYLRLQGVDRATTYGYSLYDFAAYAIVP</sequence>
<dbReference type="Pfam" id="PF02838">
    <property type="entry name" value="Glyco_hydro_20b"/>
    <property type="match status" value="1"/>
</dbReference>
<evidence type="ECO:0000256" key="4">
    <source>
        <dbReference type="SAM" id="MobiDB-lite"/>
    </source>
</evidence>
<dbReference type="SUPFAM" id="SSF55545">
    <property type="entry name" value="beta-N-acetylhexosaminidase-like domain"/>
    <property type="match status" value="1"/>
</dbReference>
<dbReference type="PROSITE" id="PS52009">
    <property type="entry name" value="GH84"/>
    <property type="match status" value="1"/>
</dbReference>
<gene>
    <name evidence="8" type="ORF">GCM10009554_83590</name>
</gene>
<feature type="region of interest" description="Disordered" evidence="4">
    <location>
        <begin position="28"/>
        <end position="53"/>
    </location>
</feature>
<evidence type="ECO:0000256" key="2">
    <source>
        <dbReference type="ARBA" id="ARBA00023295"/>
    </source>
</evidence>
<feature type="domain" description="F5/8 type C" evidence="6">
    <location>
        <begin position="995"/>
        <end position="1130"/>
    </location>
</feature>
<comment type="caution">
    <text evidence="8">The sequence shown here is derived from an EMBL/GenBank/DDBJ whole genome shotgun (WGS) entry which is preliminary data.</text>
</comment>
<dbReference type="Gene3D" id="3.30.379.10">
    <property type="entry name" value="Chitobiase/beta-hexosaminidase domain 2-like"/>
    <property type="match status" value="1"/>
</dbReference>
<evidence type="ECO:0000259" key="7">
    <source>
        <dbReference type="PROSITE" id="PS52009"/>
    </source>
</evidence>
<evidence type="ECO:0000256" key="1">
    <source>
        <dbReference type="ARBA" id="ARBA00022801"/>
    </source>
</evidence>
<dbReference type="RefSeq" id="WP_343984229.1">
    <property type="nucleotide sequence ID" value="NZ_BAAAHK010000028.1"/>
</dbReference>
<feature type="active site" description="Proton donor" evidence="3">
    <location>
        <position position="298"/>
    </location>
</feature>
<dbReference type="PROSITE" id="PS50022">
    <property type="entry name" value="FA58C_3"/>
    <property type="match status" value="2"/>
</dbReference>
<dbReference type="SUPFAM" id="SSF49785">
    <property type="entry name" value="Galactose-binding domain-like"/>
    <property type="match status" value="2"/>
</dbReference>
<dbReference type="EMBL" id="BAAAHK010000028">
    <property type="protein sequence ID" value="GAA0963731.1"/>
    <property type="molecule type" value="Genomic_DNA"/>
</dbReference>
<evidence type="ECO:0008006" key="10">
    <source>
        <dbReference type="Google" id="ProtNLM"/>
    </source>
</evidence>
<dbReference type="InterPro" id="IPR008979">
    <property type="entry name" value="Galactose-bd-like_sf"/>
</dbReference>
<evidence type="ECO:0000259" key="6">
    <source>
        <dbReference type="PROSITE" id="PS50022"/>
    </source>
</evidence>
<proteinExistence type="inferred from homology"/>
<dbReference type="Pfam" id="PF07555">
    <property type="entry name" value="NAGidase"/>
    <property type="match status" value="1"/>
</dbReference>
<dbReference type="InterPro" id="IPR049019">
    <property type="entry name" value="NagJ-like_helical"/>
</dbReference>
<keyword evidence="5" id="KW-0732">Signal</keyword>
<protein>
    <recommendedName>
        <fullName evidence="10">Hyaluronoglucosaminidase</fullName>
    </recommendedName>
</protein>
<dbReference type="PANTHER" id="PTHR13170">
    <property type="entry name" value="O-GLCNACASE"/>
    <property type="match status" value="1"/>
</dbReference>
<dbReference type="Gene3D" id="1.20.58.460">
    <property type="entry name" value="Hyaluronidase post-catalytic domain-like"/>
    <property type="match status" value="1"/>
</dbReference>
<accession>A0ABN1RTX2</accession>
<dbReference type="InterPro" id="IPR011496">
    <property type="entry name" value="O-GlcNAcase_cat"/>
</dbReference>
<dbReference type="Proteomes" id="UP001500542">
    <property type="component" value="Unassembled WGS sequence"/>
</dbReference>
<dbReference type="InterPro" id="IPR015882">
    <property type="entry name" value="HEX_bac_N"/>
</dbReference>
<name>A0ABN1RTX2_9ACTN</name>
<dbReference type="InterPro" id="IPR017853">
    <property type="entry name" value="GH"/>
</dbReference>
<comment type="similarity">
    <text evidence="3">Belongs to the glycosyl hydrolase 84 family.</text>
</comment>
<evidence type="ECO:0000313" key="8">
    <source>
        <dbReference type="EMBL" id="GAA0963731.1"/>
    </source>
</evidence>
<organism evidence="8 9">
    <name type="scientific">Kribbella koreensis</name>
    <dbReference type="NCBI Taxonomy" id="57909"/>
    <lineage>
        <taxon>Bacteria</taxon>
        <taxon>Bacillati</taxon>
        <taxon>Actinomycetota</taxon>
        <taxon>Actinomycetes</taxon>
        <taxon>Propionibacteriales</taxon>
        <taxon>Kribbellaceae</taxon>
        <taxon>Kribbella</taxon>
    </lineage>
</organism>
<dbReference type="InterPro" id="IPR051822">
    <property type="entry name" value="Glycosyl_Hydrolase_84"/>
</dbReference>
<feature type="chain" id="PRO_5045863962" description="Hyaluronoglucosaminidase" evidence="5">
    <location>
        <begin position="25"/>
        <end position="1132"/>
    </location>
</feature>
<dbReference type="InterPro" id="IPR029018">
    <property type="entry name" value="Hex-like_dom2"/>
</dbReference>
<evidence type="ECO:0000256" key="3">
    <source>
        <dbReference type="PROSITE-ProRule" id="PRU01353"/>
    </source>
</evidence>
<dbReference type="InterPro" id="IPR000421">
    <property type="entry name" value="FA58C"/>
</dbReference>
<keyword evidence="2 3" id="KW-0326">Glycosidase</keyword>
<feature type="domain" description="GH84" evidence="7">
    <location>
        <begin position="183"/>
        <end position="463"/>
    </location>
</feature>
<dbReference type="PANTHER" id="PTHR13170:SF16">
    <property type="entry name" value="PROTEIN O-GLCNACASE"/>
    <property type="match status" value="1"/>
</dbReference>
<dbReference type="Pfam" id="PF21774">
    <property type="entry name" value="NagJ_C"/>
    <property type="match status" value="1"/>
</dbReference>
<keyword evidence="9" id="KW-1185">Reference proteome</keyword>
<evidence type="ECO:0000256" key="5">
    <source>
        <dbReference type="SAM" id="SignalP"/>
    </source>
</evidence>
<dbReference type="SUPFAM" id="SSF140657">
    <property type="entry name" value="Hyaluronidase post-catalytic domain-like"/>
    <property type="match status" value="1"/>
</dbReference>
<feature type="domain" description="F5/8 type C" evidence="6">
    <location>
        <begin position="630"/>
        <end position="776"/>
    </location>
</feature>
<dbReference type="Pfam" id="PF00754">
    <property type="entry name" value="F5_F8_type_C"/>
    <property type="match status" value="2"/>
</dbReference>
<reference evidence="8 9" key="1">
    <citation type="journal article" date="2019" name="Int. J. Syst. Evol. Microbiol.">
        <title>The Global Catalogue of Microorganisms (GCM) 10K type strain sequencing project: providing services to taxonomists for standard genome sequencing and annotation.</title>
        <authorList>
            <consortium name="The Broad Institute Genomics Platform"/>
            <consortium name="The Broad Institute Genome Sequencing Center for Infectious Disease"/>
            <person name="Wu L."/>
            <person name="Ma J."/>
        </authorList>
    </citation>
    <scope>NUCLEOTIDE SEQUENCE [LARGE SCALE GENOMIC DNA]</scope>
    <source>
        <strain evidence="8 9">JCM 10977</strain>
    </source>
</reference>